<gene>
    <name evidence="6" type="ORF">X975_04239</name>
</gene>
<keyword evidence="2" id="KW-0677">Repeat</keyword>
<reference evidence="6 7" key="1">
    <citation type="submission" date="2013-11" db="EMBL/GenBank/DDBJ databases">
        <title>Genome sequencing of Stegodyphus mimosarum.</title>
        <authorList>
            <person name="Bechsgaard J."/>
        </authorList>
    </citation>
    <scope>NUCLEOTIDE SEQUENCE [LARGE SCALE GENOMIC DNA]</scope>
</reference>
<feature type="domain" description="EGF-like" evidence="5">
    <location>
        <begin position="74"/>
        <end position="111"/>
    </location>
</feature>
<dbReference type="GO" id="GO:0048513">
    <property type="term" value="P:animal organ development"/>
    <property type="evidence" value="ECO:0007669"/>
    <property type="project" value="UniProtKB-ARBA"/>
</dbReference>
<dbReference type="PANTHER" id="PTHR24049:SF35">
    <property type="entry name" value="EGF-LIKE DOMAIN-CONTAINING PROTEIN"/>
    <property type="match status" value="1"/>
</dbReference>
<dbReference type="SMART" id="SM00179">
    <property type="entry name" value="EGF_CA"/>
    <property type="match status" value="2"/>
</dbReference>
<dbReference type="CDD" id="cd00110">
    <property type="entry name" value="LamG"/>
    <property type="match status" value="1"/>
</dbReference>
<dbReference type="EMBL" id="KK121565">
    <property type="protein sequence ID" value="KFM80719.1"/>
    <property type="molecule type" value="Genomic_DNA"/>
</dbReference>
<dbReference type="InterPro" id="IPR051022">
    <property type="entry name" value="Notch_Cell-Fate_Det"/>
</dbReference>
<dbReference type="Proteomes" id="UP000054359">
    <property type="component" value="Unassembled WGS sequence"/>
</dbReference>
<dbReference type="PROSITE" id="PS00022">
    <property type="entry name" value="EGF_1"/>
    <property type="match status" value="2"/>
</dbReference>
<sequence length="162" mass="17914">MIGCIRRLKIGKKEVDLRYPGSKDIIRGSGIHECGTSPCMSMPCKNGAICEPVGDNEYTCSCRPGFTGQTCETIEDACLNNPCSEGSTCVHHHEHGFICKCPPERSGKLCEKPKESEGIFVPDFNGQSYLEFPTLSNVRQAFNIEVWFLTRSLDGTLLYNGQ</sequence>
<dbReference type="AlphaFoldDB" id="A0A087UTN0"/>
<name>A0A087UTN0_STEMI</name>
<evidence type="ECO:0000256" key="4">
    <source>
        <dbReference type="PROSITE-ProRule" id="PRU00076"/>
    </source>
</evidence>
<dbReference type="InterPro" id="IPR000742">
    <property type="entry name" value="EGF"/>
</dbReference>
<dbReference type="STRING" id="407821.A0A087UTN0"/>
<evidence type="ECO:0000256" key="3">
    <source>
        <dbReference type="ARBA" id="ARBA00023157"/>
    </source>
</evidence>
<protein>
    <submittedName>
        <fullName evidence="6">Agrin</fullName>
    </submittedName>
</protein>
<keyword evidence="7" id="KW-1185">Reference proteome</keyword>
<feature type="disulfide bond" evidence="4">
    <location>
        <begin position="62"/>
        <end position="71"/>
    </location>
</feature>
<dbReference type="FunFam" id="2.10.25.10:FF:000095">
    <property type="entry name" value="Notch, isoform B"/>
    <property type="match status" value="1"/>
</dbReference>
<dbReference type="OrthoDB" id="6421714at2759"/>
<organism evidence="6 7">
    <name type="scientific">Stegodyphus mimosarum</name>
    <name type="common">African social velvet spider</name>
    <dbReference type="NCBI Taxonomy" id="407821"/>
    <lineage>
        <taxon>Eukaryota</taxon>
        <taxon>Metazoa</taxon>
        <taxon>Ecdysozoa</taxon>
        <taxon>Arthropoda</taxon>
        <taxon>Chelicerata</taxon>
        <taxon>Arachnida</taxon>
        <taxon>Araneae</taxon>
        <taxon>Araneomorphae</taxon>
        <taxon>Entelegynae</taxon>
        <taxon>Eresoidea</taxon>
        <taxon>Eresidae</taxon>
        <taxon>Stegodyphus</taxon>
    </lineage>
</organism>
<dbReference type="Pfam" id="PF00008">
    <property type="entry name" value="EGF"/>
    <property type="match status" value="2"/>
</dbReference>
<evidence type="ECO:0000313" key="6">
    <source>
        <dbReference type="EMBL" id="KFM80719.1"/>
    </source>
</evidence>
<evidence type="ECO:0000256" key="2">
    <source>
        <dbReference type="ARBA" id="ARBA00022737"/>
    </source>
</evidence>
<feature type="domain" description="EGF-like" evidence="5">
    <location>
        <begin position="35"/>
        <end position="72"/>
    </location>
</feature>
<dbReference type="PROSITE" id="PS01186">
    <property type="entry name" value="EGF_2"/>
    <property type="match status" value="1"/>
</dbReference>
<dbReference type="InterPro" id="IPR013320">
    <property type="entry name" value="ConA-like_dom_sf"/>
</dbReference>
<dbReference type="InterPro" id="IPR001791">
    <property type="entry name" value="Laminin_G"/>
</dbReference>
<dbReference type="Gene3D" id="2.60.120.200">
    <property type="match status" value="1"/>
</dbReference>
<evidence type="ECO:0000313" key="7">
    <source>
        <dbReference type="Proteomes" id="UP000054359"/>
    </source>
</evidence>
<keyword evidence="1 4" id="KW-0245">EGF-like domain</keyword>
<feature type="disulfide bond" evidence="4">
    <location>
        <begin position="101"/>
        <end position="110"/>
    </location>
</feature>
<dbReference type="PANTHER" id="PTHR24049">
    <property type="entry name" value="CRUMBS FAMILY MEMBER"/>
    <property type="match status" value="1"/>
</dbReference>
<evidence type="ECO:0000256" key="1">
    <source>
        <dbReference type="ARBA" id="ARBA00022536"/>
    </source>
</evidence>
<dbReference type="SUPFAM" id="SSF57196">
    <property type="entry name" value="EGF/Laminin"/>
    <property type="match status" value="1"/>
</dbReference>
<dbReference type="SMART" id="SM00181">
    <property type="entry name" value="EGF"/>
    <property type="match status" value="2"/>
</dbReference>
<evidence type="ECO:0000259" key="5">
    <source>
        <dbReference type="PROSITE" id="PS50026"/>
    </source>
</evidence>
<dbReference type="GO" id="GO:0005509">
    <property type="term" value="F:calcium ion binding"/>
    <property type="evidence" value="ECO:0007669"/>
    <property type="project" value="InterPro"/>
</dbReference>
<dbReference type="CDD" id="cd00054">
    <property type="entry name" value="EGF_CA"/>
    <property type="match status" value="1"/>
</dbReference>
<dbReference type="InterPro" id="IPR001881">
    <property type="entry name" value="EGF-like_Ca-bd_dom"/>
</dbReference>
<dbReference type="PROSITE" id="PS50026">
    <property type="entry name" value="EGF_3"/>
    <property type="match status" value="2"/>
</dbReference>
<feature type="non-terminal residue" evidence="6">
    <location>
        <position position="162"/>
    </location>
</feature>
<accession>A0A087UTN0</accession>
<comment type="caution">
    <text evidence="4">Lacks conserved residue(s) required for the propagation of feature annotation.</text>
</comment>
<dbReference type="Gene3D" id="2.10.25.10">
    <property type="entry name" value="Laminin"/>
    <property type="match status" value="2"/>
</dbReference>
<proteinExistence type="predicted"/>
<dbReference type="FunFam" id="2.10.25.10:FF:000127">
    <property type="entry name" value="Neurogenic locus notch protein 1"/>
    <property type="match status" value="1"/>
</dbReference>
<keyword evidence="3 4" id="KW-1015">Disulfide bond</keyword>
<dbReference type="SUPFAM" id="SSF49899">
    <property type="entry name" value="Concanavalin A-like lectins/glucanases"/>
    <property type="match status" value="1"/>
</dbReference>